<evidence type="ECO:0000313" key="4">
    <source>
        <dbReference type="RefSeq" id="XP_011310678.1"/>
    </source>
</evidence>
<feature type="region of interest" description="Disordered" evidence="1">
    <location>
        <begin position="389"/>
        <end position="440"/>
    </location>
</feature>
<protein>
    <submittedName>
        <fullName evidence="3 4">Uncharacterized protein isoform X1</fullName>
    </submittedName>
</protein>
<dbReference type="AlphaFoldDB" id="A0A9R1TKL7"/>
<feature type="compositionally biased region" description="Low complexity" evidence="1">
    <location>
        <begin position="262"/>
        <end position="272"/>
    </location>
</feature>
<feature type="compositionally biased region" description="Acidic residues" evidence="1">
    <location>
        <begin position="228"/>
        <end position="239"/>
    </location>
</feature>
<feature type="compositionally biased region" description="Polar residues" evidence="1">
    <location>
        <begin position="406"/>
        <end position="416"/>
    </location>
</feature>
<name>A0A9R1TKL7_9HYME</name>
<evidence type="ECO:0000256" key="1">
    <source>
        <dbReference type="SAM" id="MobiDB-lite"/>
    </source>
</evidence>
<dbReference type="Proteomes" id="UP000694866">
    <property type="component" value="Unplaced"/>
</dbReference>
<sequence>MADHVIESMKYLMTSCLTALAQMSMGQVLLRVLDRTLWIVEKSAQWSLPCHESPIEENGKSFHSMELVRPLPWVLFLPWLILLRLSRLTWNLGGVILGYPTIDPSDIVRYVQKTRRRLRTIKTNGIKTLRQKRIANNRPLEKSLQEANRSLIKSIQLTLSSLSCLDTSKSNHSPPSTRIQVSVNDEMENFTRDEEYFHVPQSTTPDEKSATESTIVDQKRKYTQISSDDQESDESEEETLNSKIERLARENSFDDRDFQPGDSSETSESSQTDLEDEEKIISQHEVEGLLQENNALLDEYKLRSSNAILKTNSVKDTQSTCPTDNEKNPEIELAEEQPDYFSPQSGDDGDTAFYSPISSKSSSPERALPTFQGHQGGCELKGINDVKNNYSDGKIVEKSNGHVEKSGSSQTSNSNKCALKFQSKSHHKGKRMTHGSRKKK</sequence>
<dbReference type="Pfam" id="PF16091">
    <property type="entry name" value="DUF4820"/>
    <property type="match status" value="1"/>
</dbReference>
<dbReference type="GeneID" id="105271059"/>
<accession>A0A9R1TKL7</accession>
<feature type="compositionally biased region" description="Low complexity" evidence="1">
    <location>
        <begin position="355"/>
        <end position="364"/>
    </location>
</feature>
<dbReference type="RefSeq" id="XP_011310676.1">
    <property type="nucleotide sequence ID" value="XM_011312374.1"/>
</dbReference>
<organism evidence="2 4">
    <name type="scientific">Fopius arisanus</name>
    <dbReference type="NCBI Taxonomy" id="64838"/>
    <lineage>
        <taxon>Eukaryota</taxon>
        <taxon>Metazoa</taxon>
        <taxon>Ecdysozoa</taxon>
        <taxon>Arthropoda</taxon>
        <taxon>Hexapoda</taxon>
        <taxon>Insecta</taxon>
        <taxon>Pterygota</taxon>
        <taxon>Neoptera</taxon>
        <taxon>Endopterygota</taxon>
        <taxon>Hymenoptera</taxon>
        <taxon>Apocrita</taxon>
        <taxon>Ichneumonoidea</taxon>
        <taxon>Braconidae</taxon>
        <taxon>Opiinae</taxon>
        <taxon>Fopius</taxon>
    </lineage>
</organism>
<evidence type="ECO:0000313" key="2">
    <source>
        <dbReference type="Proteomes" id="UP000694866"/>
    </source>
</evidence>
<dbReference type="OrthoDB" id="7398970at2759"/>
<gene>
    <name evidence="3 4" type="primary">LOC105271059</name>
</gene>
<proteinExistence type="predicted"/>
<dbReference type="RefSeq" id="XP_011310678.1">
    <property type="nucleotide sequence ID" value="XM_011312376.1"/>
</dbReference>
<dbReference type="InterPro" id="IPR032150">
    <property type="entry name" value="DUF4820"/>
</dbReference>
<dbReference type="KEGG" id="fas:105271059"/>
<reference evidence="3 4" key="1">
    <citation type="submission" date="2025-04" db="UniProtKB">
        <authorList>
            <consortium name="RefSeq"/>
        </authorList>
    </citation>
    <scope>IDENTIFICATION</scope>
    <source>
        <strain evidence="3 4">USDA-PBARC FA_bdor</strain>
        <tissue evidence="3 4">Whole organism</tissue>
    </source>
</reference>
<evidence type="ECO:0000313" key="3">
    <source>
        <dbReference type="RefSeq" id="XP_011310676.1"/>
    </source>
</evidence>
<feature type="region of interest" description="Disordered" evidence="1">
    <location>
        <begin position="313"/>
        <end position="376"/>
    </location>
</feature>
<feature type="region of interest" description="Disordered" evidence="1">
    <location>
        <begin position="196"/>
        <end position="284"/>
    </location>
</feature>
<keyword evidence="2" id="KW-1185">Reference proteome</keyword>
<accession>A0A9R1U6D7</accession>
<feature type="compositionally biased region" description="Basic residues" evidence="1">
    <location>
        <begin position="423"/>
        <end position="440"/>
    </location>
</feature>
<feature type="compositionally biased region" description="Polar residues" evidence="1">
    <location>
        <begin position="313"/>
        <end position="323"/>
    </location>
</feature>
<feature type="compositionally biased region" description="Basic and acidic residues" evidence="1">
    <location>
        <begin position="243"/>
        <end position="259"/>
    </location>
</feature>
<feature type="compositionally biased region" description="Basic and acidic residues" evidence="1">
    <location>
        <begin position="394"/>
        <end position="405"/>
    </location>
</feature>